<dbReference type="Proteomes" id="UP000782843">
    <property type="component" value="Unassembled WGS sequence"/>
</dbReference>
<dbReference type="GO" id="GO:0003697">
    <property type="term" value="F:single-stranded DNA binding"/>
    <property type="evidence" value="ECO:0007669"/>
    <property type="project" value="InterPro"/>
</dbReference>
<gene>
    <name evidence="4" type="primary">ssb</name>
    <name evidence="4" type="ORF">KC660_03500</name>
</gene>
<dbReference type="AlphaFoldDB" id="A0A955L414"/>
<dbReference type="CDD" id="cd04496">
    <property type="entry name" value="SSB_OBF"/>
    <property type="match status" value="1"/>
</dbReference>
<evidence type="ECO:0000256" key="3">
    <source>
        <dbReference type="RuleBase" id="RU000524"/>
    </source>
</evidence>
<proteinExistence type="inferred from homology"/>
<evidence type="ECO:0000256" key="1">
    <source>
        <dbReference type="ARBA" id="ARBA00023125"/>
    </source>
</evidence>
<feature type="non-terminal residue" evidence="4">
    <location>
        <position position="128"/>
    </location>
</feature>
<accession>A0A955L414</accession>
<dbReference type="HAMAP" id="MF_00984">
    <property type="entry name" value="SSB"/>
    <property type="match status" value="1"/>
</dbReference>
<dbReference type="Pfam" id="PF00436">
    <property type="entry name" value="SSB"/>
    <property type="match status" value="1"/>
</dbReference>
<dbReference type="InterPro" id="IPR012340">
    <property type="entry name" value="NA-bd_OB-fold"/>
</dbReference>
<comment type="caution">
    <text evidence="4">The sequence shown here is derived from an EMBL/GenBank/DDBJ whole genome shotgun (WGS) entry which is preliminary data.</text>
</comment>
<dbReference type="SUPFAM" id="SSF50249">
    <property type="entry name" value="Nucleic acid-binding proteins"/>
    <property type="match status" value="1"/>
</dbReference>
<dbReference type="PANTHER" id="PTHR10302">
    <property type="entry name" value="SINGLE-STRANDED DNA-BINDING PROTEIN"/>
    <property type="match status" value="1"/>
</dbReference>
<protein>
    <recommendedName>
        <fullName evidence="3">Single-stranded DNA-binding protein</fullName>
    </recommendedName>
</protein>
<dbReference type="InterPro" id="IPR000424">
    <property type="entry name" value="Primosome_PriB/ssb"/>
</dbReference>
<sequence>MATSRSLNKVTLIGNLSRDPEVRYTQNGALVCTFGLATNTTWLDSNGQQKESTEWHNIVAWNKLGEICANILSKGMLVYIEGELRTRVWGEDDDRRYRTEIKLNDMKLLDSKGKSGVGLKSSTQEEGE</sequence>
<dbReference type="PANTHER" id="PTHR10302:SF0">
    <property type="entry name" value="SINGLE-STRANDED DNA-BINDING PROTEIN, MITOCHONDRIAL"/>
    <property type="match status" value="1"/>
</dbReference>
<evidence type="ECO:0000256" key="2">
    <source>
        <dbReference type="PROSITE-ProRule" id="PRU00252"/>
    </source>
</evidence>
<dbReference type="Gene3D" id="2.40.50.140">
    <property type="entry name" value="Nucleic acid-binding proteins"/>
    <property type="match status" value="1"/>
</dbReference>
<evidence type="ECO:0000313" key="4">
    <source>
        <dbReference type="EMBL" id="MCA9382445.1"/>
    </source>
</evidence>
<evidence type="ECO:0000313" key="5">
    <source>
        <dbReference type="Proteomes" id="UP000782843"/>
    </source>
</evidence>
<dbReference type="NCBIfam" id="TIGR00621">
    <property type="entry name" value="ssb"/>
    <property type="match status" value="1"/>
</dbReference>
<keyword evidence="1 2" id="KW-0238">DNA-binding</keyword>
<dbReference type="EMBL" id="JAGQLG010000135">
    <property type="protein sequence ID" value="MCA9382445.1"/>
    <property type="molecule type" value="Genomic_DNA"/>
</dbReference>
<dbReference type="PROSITE" id="PS50935">
    <property type="entry name" value="SSB"/>
    <property type="match status" value="1"/>
</dbReference>
<dbReference type="GO" id="GO:0006260">
    <property type="term" value="P:DNA replication"/>
    <property type="evidence" value="ECO:0007669"/>
    <property type="project" value="InterPro"/>
</dbReference>
<organism evidence="4 5">
    <name type="scientific">Candidatus Dojkabacteria bacterium</name>
    <dbReference type="NCBI Taxonomy" id="2099670"/>
    <lineage>
        <taxon>Bacteria</taxon>
        <taxon>Candidatus Dojkabacteria</taxon>
    </lineage>
</organism>
<reference evidence="4" key="1">
    <citation type="submission" date="2020-04" db="EMBL/GenBank/DDBJ databases">
        <authorList>
            <person name="Zhang T."/>
        </authorList>
    </citation>
    <scope>NUCLEOTIDE SEQUENCE</scope>
    <source>
        <strain evidence="4">HKST-UBA10</strain>
    </source>
</reference>
<dbReference type="PIRSF" id="PIRSF002070">
    <property type="entry name" value="SSB"/>
    <property type="match status" value="1"/>
</dbReference>
<name>A0A955L414_9BACT</name>
<dbReference type="GO" id="GO:0009295">
    <property type="term" value="C:nucleoid"/>
    <property type="evidence" value="ECO:0007669"/>
    <property type="project" value="TreeGrafter"/>
</dbReference>
<reference evidence="4" key="2">
    <citation type="journal article" date="2021" name="Microbiome">
        <title>Successional dynamics and alternative stable states in a saline activated sludge microbial community over 9 years.</title>
        <authorList>
            <person name="Wang Y."/>
            <person name="Ye J."/>
            <person name="Ju F."/>
            <person name="Liu L."/>
            <person name="Boyd J.A."/>
            <person name="Deng Y."/>
            <person name="Parks D.H."/>
            <person name="Jiang X."/>
            <person name="Yin X."/>
            <person name="Woodcroft B.J."/>
            <person name="Tyson G.W."/>
            <person name="Hugenholtz P."/>
            <person name="Polz M.F."/>
            <person name="Zhang T."/>
        </authorList>
    </citation>
    <scope>NUCLEOTIDE SEQUENCE</scope>
    <source>
        <strain evidence="4">HKST-UBA10</strain>
    </source>
</reference>
<dbReference type="InterPro" id="IPR011344">
    <property type="entry name" value="ssDNA-bd"/>
</dbReference>